<evidence type="ECO:0000256" key="1">
    <source>
        <dbReference type="ARBA" id="ARBA00004429"/>
    </source>
</evidence>
<keyword evidence="4" id="KW-1133">Transmembrane helix</keyword>
<sequence length="273" mass="30356">MQNTHRAEPAFLVALSIFELIFHAAVRSIRKSHGNAIIGLMINIAQTLALVLVFYVVFAFFGLRGAGLRGDFLLYLMTGVFLFMCHVKTLSAVVGSEGPTSPMMKHAPMNTIIAIGGAALGELYVQVLSLFVILFLYHAIWTPLEVHQPAPAFAMLLVAWFAGLALGMVLLAVKPWAPNAVKLTTQVYTRFNMIASGKMFVANILPASFLPYFTWNPLFHLIDQARGFTFNDYNPFNTSLMYPIWFALVVILVGLMGEFYTRRNVSVSRTARQ</sequence>
<protein>
    <submittedName>
        <fullName evidence="5">ABC transporter permease</fullName>
    </submittedName>
</protein>
<name>A0A7Z0HWU4_9RHOB</name>
<feature type="transmembrane region" description="Helical" evidence="4">
    <location>
        <begin position="152"/>
        <end position="173"/>
    </location>
</feature>
<gene>
    <name evidence="5" type="ORF">HUK65_02215</name>
</gene>
<dbReference type="GO" id="GO:0005886">
    <property type="term" value="C:plasma membrane"/>
    <property type="evidence" value="ECO:0007669"/>
    <property type="project" value="UniProtKB-SubCell"/>
</dbReference>
<feature type="transmembrane region" description="Helical" evidence="4">
    <location>
        <begin position="242"/>
        <end position="260"/>
    </location>
</feature>
<evidence type="ECO:0000256" key="2">
    <source>
        <dbReference type="ARBA" id="ARBA00007783"/>
    </source>
</evidence>
<evidence type="ECO:0000313" key="6">
    <source>
        <dbReference type="Proteomes" id="UP000529417"/>
    </source>
</evidence>
<reference evidence="5 6" key="1">
    <citation type="journal article" date="2000" name="Arch. Microbiol.">
        <title>Rhodobaca bogoriensis gen. nov. and sp. nov., an alkaliphilic purple nonsulfur bacterium from African Rift Valley soda lakes.</title>
        <authorList>
            <person name="Milford A.D."/>
            <person name="Achenbach L.A."/>
            <person name="Jung D.O."/>
            <person name="Madigan M.T."/>
        </authorList>
    </citation>
    <scope>NUCLEOTIDE SEQUENCE [LARGE SCALE GENOMIC DNA]</scope>
    <source>
        <strain evidence="5 6">2376</strain>
    </source>
</reference>
<evidence type="ECO:0000256" key="4">
    <source>
        <dbReference type="SAM" id="Phobius"/>
    </source>
</evidence>
<dbReference type="RefSeq" id="WP_179904496.1">
    <property type="nucleotide sequence ID" value="NZ_JACBXS010000003.1"/>
</dbReference>
<organism evidence="5 6">
    <name type="scientific">Rhabdonatronobacter sediminivivens</name>
    <dbReference type="NCBI Taxonomy" id="2743469"/>
    <lineage>
        <taxon>Bacteria</taxon>
        <taxon>Pseudomonadati</taxon>
        <taxon>Pseudomonadota</taxon>
        <taxon>Alphaproteobacteria</taxon>
        <taxon>Rhodobacterales</taxon>
        <taxon>Paracoccaceae</taxon>
        <taxon>Rhabdonatronobacter</taxon>
    </lineage>
</organism>
<dbReference type="EMBL" id="JACBXS010000003">
    <property type="protein sequence ID" value="NYS23790.1"/>
    <property type="molecule type" value="Genomic_DNA"/>
</dbReference>
<accession>A0A7Z0HWU4</accession>
<proteinExistence type="inferred from homology"/>
<dbReference type="PANTHER" id="PTHR30413">
    <property type="entry name" value="INNER MEMBRANE TRANSPORT PERMEASE"/>
    <property type="match status" value="1"/>
</dbReference>
<dbReference type="AlphaFoldDB" id="A0A7Z0HWU4"/>
<dbReference type="PANTHER" id="PTHR30413:SF8">
    <property type="entry name" value="TRANSPORT PERMEASE PROTEIN"/>
    <property type="match status" value="1"/>
</dbReference>
<keyword evidence="3" id="KW-0813">Transport</keyword>
<comment type="caution">
    <text evidence="5">The sequence shown here is derived from an EMBL/GenBank/DDBJ whole genome shotgun (WGS) entry which is preliminary data.</text>
</comment>
<evidence type="ECO:0000313" key="5">
    <source>
        <dbReference type="EMBL" id="NYS23790.1"/>
    </source>
</evidence>
<feature type="transmembrane region" description="Helical" evidence="4">
    <location>
        <begin position="200"/>
        <end position="222"/>
    </location>
</feature>
<dbReference type="Proteomes" id="UP000529417">
    <property type="component" value="Unassembled WGS sequence"/>
</dbReference>
<feature type="transmembrane region" description="Helical" evidence="4">
    <location>
        <begin position="6"/>
        <end position="26"/>
    </location>
</feature>
<keyword evidence="4" id="KW-0472">Membrane</keyword>
<evidence type="ECO:0000256" key="3">
    <source>
        <dbReference type="ARBA" id="ARBA00022448"/>
    </source>
</evidence>
<keyword evidence="6" id="KW-1185">Reference proteome</keyword>
<keyword evidence="4" id="KW-0812">Transmembrane</keyword>
<feature type="transmembrane region" description="Helical" evidence="4">
    <location>
        <begin position="112"/>
        <end position="140"/>
    </location>
</feature>
<dbReference type="GO" id="GO:0015920">
    <property type="term" value="P:lipopolysaccharide transport"/>
    <property type="evidence" value="ECO:0007669"/>
    <property type="project" value="TreeGrafter"/>
</dbReference>
<feature type="transmembrane region" description="Helical" evidence="4">
    <location>
        <begin position="38"/>
        <end position="60"/>
    </location>
</feature>
<comment type="similarity">
    <text evidence="2">Belongs to the ABC-2 integral membrane protein family.</text>
</comment>
<feature type="transmembrane region" description="Helical" evidence="4">
    <location>
        <begin position="72"/>
        <end position="91"/>
    </location>
</feature>
<comment type="subcellular location">
    <subcellularLocation>
        <location evidence="1">Cell inner membrane</location>
        <topology evidence="1">Multi-pass membrane protein</topology>
    </subcellularLocation>
</comment>